<keyword evidence="4" id="KW-0862">Zinc</keyword>
<sequence length="383" mass="41149">MPQTAVIDEKRVLDEFFELVKICCSTHDEREIGDLLTKRLTELGGMVHEDNAGEKLGGNCGNLVADFPASDAAHENIQTIMLTAHMDCVEPCEGVKPVLDNGIIRSDGTTILGGDDKAGVVAVLETLRQLKEKNILHGPLQVVFTTSEENGVHGSQNLDTSLLHSDCGFTLDTHGHPGSMTFMAPGKNQLHIHIEGKAAHAGIAPENGINAIIAAGKLLADAPQGRIDEETTCNVGRIVGGSATNVVADTCDIYYESRSRNKAKLDKITQDIVEHFEKGAASVNCKITAEVSPDYGPYVLEKDSPAIQLAKKAAEKLDFPVSLEESGGGSDANHFNTYGVPTVVLAVGMENAHTKEEYIKEKDLYDAARWALQIVIEGAELKK</sequence>
<comment type="cofactor">
    <cofactor evidence="1">
        <name>Zn(2+)</name>
        <dbReference type="ChEBI" id="CHEBI:29105"/>
    </cofactor>
</comment>
<dbReference type="InterPro" id="IPR010162">
    <property type="entry name" value="PepT-like"/>
</dbReference>
<dbReference type="PANTHER" id="PTHR42994">
    <property type="entry name" value="PEPTIDASE T"/>
    <property type="match status" value="1"/>
</dbReference>
<dbReference type="STRING" id="1123243.SAMN02745190_01243"/>
<dbReference type="Proteomes" id="UP000184404">
    <property type="component" value="Unassembled WGS sequence"/>
</dbReference>
<accession>A0A1M4WIE1</accession>
<evidence type="ECO:0000256" key="3">
    <source>
        <dbReference type="ARBA" id="ARBA00022801"/>
    </source>
</evidence>
<dbReference type="GO" id="GO:0046872">
    <property type="term" value="F:metal ion binding"/>
    <property type="evidence" value="ECO:0007669"/>
    <property type="project" value="UniProtKB-UniRule"/>
</dbReference>
<name>A0A1M4WIE1_9FIRM</name>
<dbReference type="EMBL" id="FQUG01000004">
    <property type="protein sequence ID" value="SHE81061.1"/>
    <property type="molecule type" value="Genomic_DNA"/>
</dbReference>
<evidence type="ECO:0000256" key="5">
    <source>
        <dbReference type="PIRNR" id="PIRNR001123"/>
    </source>
</evidence>
<dbReference type="InterPro" id="IPR036264">
    <property type="entry name" value="Bact_exopeptidase_dim_dom"/>
</dbReference>
<proteinExistence type="inferred from homology"/>
<reference evidence="8 9" key="1">
    <citation type="submission" date="2016-11" db="EMBL/GenBank/DDBJ databases">
        <authorList>
            <person name="Jaros S."/>
            <person name="Januszkiewicz K."/>
            <person name="Wedrychowicz H."/>
        </authorList>
    </citation>
    <scope>NUCLEOTIDE SEQUENCE [LARGE SCALE GENOMIC DNA]</scope>
    <source>
        <strain evidence="8 9">DSM 10502</strain>
    </source>
</reference>
<feature type="domain" description="Peptidase M20 dimerisation" evidence="7">
    <location>
        <begin position="188"/>
        <end position="281"/>
    </location>
</feature>
<evidence type="ECO:0000313" key="9">
    <source>
        <dbReference type="Proteomes" id="UP000184404"/>
    </source>
</evidence>
<evidence type="ECO:0000256" key="6">
    <source>
        <dbReference type="PIRSR" id="PIRSR001123-2"/>
    </source>
</evidence>
<dbReference type="Gene3D" id="3.40.630.10">
    <property type="entry name" value="Zn peptidases"/>
    <property type="match status" value="1"/>
</dbReference>
<keyword evidence="9" id="KW-1185">Reference proteome</keyword>
<evidence type="ECO:0000256" key="2">
    <source>
        <dbReference type="ARBA" id="ARBA00022723"/>
    </source>
</evidence>
<dbReference type="Gene3D" id="3.30.70.360">
    <property type="match status" value="1"/>
</dbReference>
<gene>
    <name evidence="8" type="ORF">SAMN02745190_01243</name>
</gene>
<organism evidence="8 9">
    <name type="scientific">Schwartzia succinivorans DSM 10502</name>
    <dbReference type="NCBI Taxonomy" id="1123243"/>
    <lineage>
        <taxon>Bacteria</taxon>
        <taxon>Bacillati</taxon>
        <taxon>Bacillota</taxon>
        <taxon>Negativicutes</taxon>
        <taxon>Selenomonadales</taxon>
        <taxon>Selenomonadaceae</taxon>
        <taxon>Schwartzia</taxon>
    </lineage>
</organism>
<dbReference type="SUPFAM" id="SSF55031">
    <property type="entry name" value="Bacterial exopeptidase dimerisation domain"/>
    <property type="match status" value="1"/>
</dbReference>
<dbReference type="AlphaFoldDB" id="A0A1M4WIE1"/>
<protein>
    <submittedName>
        <fullName evidence="8">Peptidase T-like protein</fullName>
    </submittedName>
</protein>
<comment type="similarity">
    <text evidence="5">Belongs to the peptidase M42 family.</text>
</comment>
<dbReference type="PIRSF" id="PIRSF001123">
    <property type="entry name" value="PepA_GA"/>
    <property type="match status" value="1"/>
</dbReference>
<evidence type="ECO:0000256" key="4">
    <source>
        <dbReference type="ARBA" id="ARBA00022833"/>
    </source>
</evidence>
<feature type="binding site" evidence="6">
    <location>
        <position position="353"/>
    </location>
    <ligand>
        <name>Zn(2+)</name>
        <dbReference type="ChEBI" id="CHEBI:29105"/>
        <label>2</label>
    </ligand>
</feature>
<evidence type="ECO:0000313" key="8">
    <source>
        <dbReference type="EMBL" id="SHE81061.1"/>
    </source>
</evidence>
<evidence type="ECO:0000259" key="7">
    <source>
        <dbReference type="Pfam" id="PF07687"/>
    </source>
</evidence>
<dbReference type="GO" id="GO:0004177">
    <property type="term" value="F:aminopeptidase activity"/>
    <property type="evidence" value="ECO:0007669"/>
    <property type="project" value="UniProtKB-UniRule"/>
</dbReference>
<dbReference type="Pfam" id="PF01546">
    <property type="entry name" value="Peptidase_M20"/>
    <property type="match status" value="1"/>
</dbReference>
<dbReference type="NCBIfam" id="TIGR01883">
    <property type="entry name" value="PepT-like"/>
    <property type="match status" value="1"/>
</dbReference>
<keyword evidence="2 6" id="KW-0479">Metal-binding</keyword>
<dbReference type="InterPro" id="IPR008007">
    <property type="entry name" value="Peptidase_M42"/>
</dbReference>
<dbReference type="Pfam" id="PF07687">
    <property type="entry name" value="M20_dimer"/>
    <property type="match status" value="1"/>
</dbReference>
<comment type="cofactor">
    <cofactor evidence="6">
        <name>a divalent metal cation</name>
        <dbReference type="ChEBI" id="CHEBI:60240"/>
    </cofactor>
    <text evidence="6">Binds 2 divalent metal cations per subunit.</text>
</comment>
<evidence type="ECO:0000256" key="1">
    <source>
        <dbReference type="ARBA" id="ARBA00001947"/>
    </source>
</evidence>
<dbReference type="InterPro" id="IPR011650">
    <property type="entry name" value="Peptidase_M20_dimer"/>
</dbReference>
<dbReference type="SUPFAM" id="SSF53187">
    <property type="entry name" value="Zn-dependent exopeptidases"/>
    <property type="match status" value="1"/>
</dbReference>
<dbReference type="InterPro" id="IPR002933">
    <property type="entry name" value="Peptidase_M20"/>
</dbReference>
<keyword evidence="3" id="KW-0378">Hydrolase</keyword>
<dbReference type="PANTHER" id="PTHR42994:SF2">
    <property type="entry name" value="PEPTIDASE"/>
    <property type="match status" value="1"/>
</dbReference>